<evidence type="ECO:0000313" key="3">
    <source>
        <dbReference type="Proteomes" id="UP000016721"/>
    </source>
</evidence>
<keyword evidence="1" id="KW-0175">Coiled coil</keyword>
<dbReference type="STRING" id="1294142.CINTURNW_1703"/>
<dbReference type="AlphaFoldDB" id="U2NNM3"/>
<keyword evidence="3" id="KW-1185">Reference proteome</keyword>
<sequence length="65" mass="7226">MSKIIITIESDYSKTSLTQAKDSIIIKVEKDSENGELEKLKSRVNRAESAITQIVNKLGEGDKQC</sequence>
<dbReference type="RefSeq" id="WP_021801707.1">
    <property type="nucleotide sequence ID" value="NZ_KI273145.1"/>
</dbReference>
<gene>
    <name evidence="2" type="ORF">CINTURNW_1703</name>
</gene>
<dbReference type="PATRIC" id="fig|1294142.3.peg.1734"/>
<evidence type="ECO:0000313" key="2">
    <source>
        <dbReference type="EMBL" id="ERK30456.1"/>
    </source>
</evidence>
<comment type="caution">
    <text evidence="2">The sequence shown here is derived from an EMBL/GenBank/DDBJ whole genome shotgun (WGS) entry which is preliminary data.</text>
</comment>
<accession>U2NNM3</accession>
<reference evidence="2 3" key="1">
    <citation type="journal article" date="2013" name="Genome Announc.">
        <title>Draft Genome Sequence of the Hydrogen- and Ethanol-Producing Bacterium Clostridium intestinale Strain URNW.</title>
        <authorList>
            <person name="Lal S."/>
            <person name="Ramachandran U."/>
            <person name="Zhang X."/>
            <person name="Sparling R."/>
            <person name="Levin D.B."/>
        </authorList>
    </citation>
    <scope>NUCLEOTIDE SEQUENCE [LARGE SCALE GENOMIC DNA]</scope>
    <source>
        <strain evidence="2 3">URNW</strain>
    </source>
</reference>
<protein>
    <submittedName>
        <fullName evidence="2">Uncharacterized protein</fullName>
    </submittedName>
</protein>
<proteinExistence type="predicted"/>
<evidence type="ECO:0000256" key="1">
    <source>
        <dbReference type="SAM" id="Coils"/>
    </source>
</evidence>
<dbReference type="Proteomes" id="UP000016721">
    <property type="component" value="Unassembled WGS sequence"/>
</dbReference>
<organism evidence="2 3">
    <name type="scientific">Clostridium intestinale URNW</name>
    <dbReference type="NCBI Taxonomy" id="1294142"/>
    <lineage>
        <taxon>Bacteria</taxon>
        <taxon>Bacillati</taxon>
        <taxon>Bacillota</taxon>
        <taxon>Clostridia</taxon>
        <taxon>Eubacteriales</taxon>
        <taxon>Clostridiaceae</taxon>
        <taxon>Clostridium</taxon>
    </lineage>
</organism>
<name>U2NNM3_9CLOT</name>
<feature type="coiled-coil region" evidence="1">
    <location>
        <begin position="30"/>
        <end position="57"/>
    </location>
</feature>
<dbReference type="HOGENOM" id="CLU_2842048_0_0_9"/>
<dbReference type="EMBL" id="APJA01000012">
    <property type="protein sequence ID" value="ERK30456.1"/>
    <property type="molecule type" value="Genomic_DNA"/>
</dbReference>